<dbReference type="InterPro" id="IPR009003">
    <property type="entry name" value="Peptidase_S1_PA"/>
</dbReference>
<evidence type="ECO:0000259" key="5">
    <source>
        <dbReference type="PROSITE" id="PS50240"/>
    </source>
</evidence>
<keyword evidence="3 6" id="KW-0645">Protease</keyword>
<dbReference type="InterPro" id="IPR050430">
    <property type="entry name" value="Peptidase_S1"/>
</dbReference>
<feature type="signal peptide" evidence="4">
    <location>
        <begin position="1"/>
        <end position="34"/>
    </location>
</feature>
<feature type="chain" id="PRO_5020947883" evidence="4">
    <location>
        <begin position="35"/>
        <end position="297"/>
    </location>
</feature>
<dbReference type="PROSITE" id="PS00134">
    <property type="entry name" value="TRYPSIN_HIS"/>
    <property type="match status" value="1"/>
</dbReference>
<keyword evidence="4" id="KW-0732">Signal</keyword>
<dbReference type="Gene3D" id="2.40.10.10">
    <property type="entry name" value="Trypsin-like serine proteases"/>
    <property type="match status" value="1"/>
</dbReference>
<dbReference type="EMBL" id="SFCC01000003">
    <property type="protein sequence ID" value="RZQ64536.1"/>
    <property type="molecule type" value="Genomic_DNA"/>
</dbReference>
<name>A0A4Q7JBX5_9PSEU</name>
<keyword evidence="3" id="KW-0720">Serine protease</keyword>
<gene>
    <name evidence="6" type="ORF">EWH70_06345</name>
</gene>
<feature type="domain" description="Peptidase S1" evidence="5">
    <location>
        <begin position="51"/>
        <end position="297"/>
    </location>
</feature>
<dbReference type="PRINTS" id="PR00722">
    <property type="entry name" value="CHYMOTRYPSIN"/>
</dbReference>
<reference evidence="6 7" key="1">
    <citation type="submission" date="2019-02" db="EMBL/GenBank/DDBJ databases">
        <title>Draft genome sequence of Amycolatopsis sp. 8-3EHSu isolated from roots of Suaeda maritima.</title>
        <authorList>
            <person name="Duangmal K."/>
            <person name="Chantavorakit T."/>
        </authorList>
    </citation>
    <scope>NUCLEOTIDE SEQUENCE [LARGE SCALE GENOMIC DNA]</scope>
    <source>
        <strain evidence="6 7">8-3EHSu</strain>
    </source>
</reference>
<dbReference type="PANTHER" id="PTHR24276:SF98">
    <property type="entry name" value="FI18310P1-RELATED"/>
    <property type="match status" value="1"/>
</dbReference>
<dbReference type="FunFam" id="2.40.10.10:FF:000068">
    <property type="entry name" value="transmembrane protease serine 2"/>
    <property type="match status" value="1"/>
</dbReference>
<keyword evidence="7" id="KW-1185">Reference proteome</keyword>
<dbReference type="OrthoDB" id="1496095at2"/>
<keyword evidence="3" id="KW-0378">Hydrolase</keyword>
<evidence type="ECO:0000256" key="1">
    <source>
        <dbReference type="ARBA" id="ARBA00007664"/>
    </source>
</evidence>
<accession>A0A4Q7JBX5</accession>
<dbReference type="Proteomes" id="UP000292003">
    <property type="component" value="Unassembled WGS sequence"/>
</dbReference>
<dbReference type="Pfam" id="PF00089">
    <property type="entry name" value="Trypsin"/>
    <property type="match status" value="1"/>
</dbReference>
<dbReference type="PANTHER" id="PTHR24276">
    <property type="entry name" value="POLYSERASE-RELATED"/>
    <property type="match status" value="1"/>
</dbReference>
<keyword evidence="2" id="KW-1015">Disulfide bond</keyword>
<dbReference type="PROSITE" id="PS00135">
    <property type="entry name" value="TRYPSIN_SER"/>
    <property type="match status" value="1"/>
</dbReference>
<evidence type="ECO:0000256" key="2">
    <source>
        <dbReference type="ARBA" id="ARBA00023157"/>
    </source>
</evidence>
<comment type="caution">
    <text evidence="6">The sequence shown here is derived from an EMBL/GenBank/DDBJ whole genome shotgun (WGS) entry which is preliminary data.</text>
</comment>
<dbReference type="AlphaFoldDB" id="A0A4Q7JBX5"/>
<dbReference type="GO" id="GO:0006508">
    <property type="term" value="P:proteolysis"/>
    <property type="evidence" value="ECO:0007669"/>
    <property type="project" value="UniProtKB-KW"/>
</dbReference>
<comment type="similarity">
    <text evidence="1">Belongs to the peptidase S1 family.</text>
</comment>
<dbReference type="InterPro" id="IPR018114">
    <property type="entry name" value="TRYPSIN_HIS"/>
</dbReference>
<protein>
    <submittedName>
        <fullName evidence="6">Serine protease</fullName>
    </submittedName>
</protein>
<organism evidence="6 7">
    <name type="scientific">Amycolatopsis suaedae</name>
    <dbReference type="NCBI Taxonomy" id="2510978"/>
    <lineage>
        <taxon>Bacteria</taxon>
        <taxon>Bacillati</taxon>
        <taxon>Actinomycetota</taxon>
        <taxon>Actinomycetes</taxon>
        <taxon>Pseudonocardiales</taxon>
        <taxon>Pseudonocardiaceae</taxon>
        <taxon>Amycolatopsis</taxon>
    </lineage>
</organism>
<dbReference type="InterPro" id="IPR001314">
    <property type="entry name" value="Peptidase_S1A"/>
</dbReference>
<dbReference type="InterPro" id="IPR043504">
    <property type="entry name" value="Peptidase_S1_PA_chymotrypsin"/>
</dbReference>
<dbReference type="PROSITE" id="PS51318">
    <property type="entry name" value="TAT"/>
    <property type="match status" value="1"/>
</dbReference>
<dbReference type="InterPro" id="IPR001254">
    <property type="entry name" value="Trypsin_dom"/>
</dbReference>
<evidence type="ECO:0000256" key="3">
    <source>
        <dbReference type="RuleBase" id="RU363034"/>
    </source>
</evidence>
<dbReference type="SUPFAM" id="SSF50494">
    <property type="entry name" value="Trypsin-like serine proteases"/>
    <property type="match status" value="1"/>
</dbReference>
<evidence type="ECO:0000313" key="7">
    <source>
        <dbReference type="Proteomes" id="UP000292003"/>
    </source>
</evidence>
<sequence>MSWRRSPHAKGSLVRRRILSVIAAAVAVAGTVFAATPAGAQPSPSGVQPNIVGGTPAPDGAYPFMVSLQAKDGEGTGYDRHGCGGSLIHPYLVLTAAHCVQGAKPEDLQVVVGTTVLSSNAGEKRDVAELKAHPKYQFPNYDVAVLVLKAPVTSVDAPLLPSRGTDALERPGTTARVIGWGNTIEQSHGNPGNGNRSFPDRLQQVDVPIVSRAECQVGNPDTKIDDTLVCAGVTHKDACQGDSGGPLMREATVDGRKVWFQIGIVSGGYGCAATGAPGYYSRIGNAEINDFIREFTG</sequence>
<proteinExistence type="inferred from homology"/>
<dbReference type="SMART" id="SM00020">
    <property type="entry name" value="Tryp_SPc"/>
    <property type="match status" value="1"/>
</dbReference>
<dbReference type="InterPro" id="IPR033116">
    <property type="entry name" value="TRYPSIN_SER"/>
</dbReference>
<dbReference type="PROSITE" id="PS50240">
    <property type="entry name" value="TRYPSIN_DOM"/>
    <property type="match status" value="1"/>
</dbReference>
<dbReference type="InterPro" id="IPR006311">
    <property type="entry name" value="TAT_signal"/>
</dbReference>
<evidence type="ECO:0000256" key="4">
    <source>
        <dbReference type="SAM" id="SignalP"/>
    </source>
</evidence>
<dbReference type="GO" id="GO:0004252">
    <property type="term" value="F:serine-type endopeptidase activity"/>
    <property type="evidence" value="ECO:0007669"/>
    <property type="project" value="InterPro"/>
</dbReference>
<dbReference type="CDD" id="cd00190">
    <property type="entry name" value="Tryp_SPc"/>
    <property type="match status" value="1"/>
</dbReference>
<evidence type="ECO:0000313" key="6">
    <source>
        <dbReference type="EMBL" id="RZQ64536.1"/>
    </source>
</evidence>